<feature type="domain" description="DUF6589" evidence="2">
    <location>
        <begin position="15"/>
        <end position="366"/>
    </location>
</feature>
<dbReference type="EMBL" id="JARJCW010000082">
    <property type="protein sequence ID" value="KAJ7196710.1"/>
    <property type="molecule type" value="Genomic_DNA"/>
</dbReference>
<feature type="region of interest" description="Disordered" evidence="1">
    <location>
        <begin position="425"/>
        <end position="457"/>
    </location>
</feature>
<feature type="compositionally biased region" description="Low complexity" evidence="1">
    <location>
        <begin position="446"/>
        <end position="457"/>
    </location>
</feature>
<protein>
    <recommendedName>
        <fullName evidence="2">DUF6589 domain-containing protein</fullName>
    </recommendedName>
</protein>
<proteinExistence type="predicted"/>
<comment type="caution">
    <text evidence="3">The sequence shown here is derived from an EMBL/GenBank/DDBJ whole genome shotgun (WGS) entry which is preliminary data.</text>
</comment>
<name>A0AAD6UX30_9AGAR</name>
<dbReference type="Pfam" id="PF20231">
    <property type="entry name" value="DUF6589"/>
    <property type="match status" value="1"/>
</dbReference>
<dbReference type="Proteomes" id="UP001219525">
    <property type="component" value="Unassembled WGS sequence"/>
</dbReference>
<keyword evidence="4" id="KW-1185">Reference proteome</keyword>
<organism evidence="3 4">
    <name type="scientific">Mycena pura</name>
    <dbReference type="NCBI Taxonomy" id="153505"/>
    <lineage>
        <taxon>Eukaryota</taxon>
        <taxon>Fungi</taxon>
        <taxon>Dikarya</taxon>
        <taxon>Basidiomycota</taxon>
        <taxon>Agaricomycotina</taxon>
        <taxon>Agaricomycetes</taxon>
        <taxon>Agaricomycetidae</taxon>
        <taxon>Agaricales</taxon>
        <taxon>Marasmiineae</taxon>
        <taxon>Mycenaceae</taxon>
        <taxon>Mycena</taxon>
    </lineage>
</organism>
<evidence type="ECO:0000259" key="2">
    <source>
        <dbReference type="Pfam" id="PF20231"/>
    </source>
</evidence>
<dbReference type="AlphaFoldDB" id="A0AAD6UX30"/>
<evidence type="ECO:0000313" key="3">
    <source>
        <dbReference type="EMBL" id="KAJ7196710.1"/>
    </source>
</evidence>
<reference evidence="3" key="1">
    <citation type="submission" date="2023-03" db="EMBL/GenBank/DDBJ databases">
        <title>Massive genome expansion in bonnet fungi (Mycena s.s.) driven by repeated elements and novel gene families across ecological guilds.</title>
        <authorList>
            <consortium name="Lawrence Berkeley National Laboratory"/>
            <person name="Harder C.B."/>
            <person name="Miyauchi S."/>
            <person name="Viragh M."/>
            <person name="Kuo A."/>
            <person name="Thoen E."/>
            <person name="Andreopoulos B."/>
            <person name="Lu D."/>
            <person name="Skrede I."/>
            <person name="Drula E."/>
            <person name="Henrissat B."/>
            <person name="Morin E."/>
            <person name="Kohler A."/>
            <person name="Barry K."/>
            <person name="LaButti K."/>
            <person name="Morin E."/>
            <person name="Salamov A."/>
            <person name="Lipzen A."/>
            <person name="Mereny Z."/>
            <person name="Hegedus B."/>
            <person name="Baldrian P."/>
            <person name="Stursova M."/>
            <person name="Weitz H."/>
            <person name="Taylor A."/>
            <person name="Grigoriev I.V."/>
            <person name="Nagy L.G."/>
            <person name="Martin F."/>
            <person name="Kauserud H."/>
        </authorList>
    </citation>
    <scope>NUCLEOTIDE SEQUENCE</scope>
    <source>
        <strain evidence="3">9144</strain>
    </source>
</reference>
<sequence>MSAPPPLRAGSVFYPGPKSMQYLLGSVNQPEASYTDHEKLIEEWLRQLKMWGKDSWKTLGLEKIVAFIGDQLTVSRLLGLFLRRFGDDNSFDRLDFLLPIFGWFHFVMAVANSLHEQYLGRAKGEGLLACFNLLNRKGLHKTSTEGPFHSHLNEALHHIAEAHFREIWSMLAGEEGLTVAGLRSKSPSELVALSGRALHDYASSAALEQMRTKREADQDQVQQLHTQFARDILPYLSLVAAVKRGDVGMLEALLPTFLFRFIGGGNTNYQEMTLELLNGLNKDWPPNVANFVRDNCWLLTFTGISYVSFDQAQEHNIKDIKVTYKPPGPRGGWDYMHTLHPAIPTIRENAEFIDQAFNTLTRGKKHTSPKKEGDIQKLLERFKGVHGFARSRKLSAEDKPEDYFEAGGEKWMGGSVRENWKDKRQFKRSTEEKYVSRGEESDVSDDSSSQSEENIIS</sequence>
<evidence type="ECO:0000256" key="1">
    <source>
        <dbReference type="SAM" id="MobiDB-lite"/>
    </source>
</evidence>
<feature type="compositionally biased region" description="Basic and acidic residues" evidence="1">
    <location>
        <begin position="425"/>
        <end position="440"/>
    </location>
</feature>
<accession>A0AAD6UX30</accession>
<evidence type="ECO:0000313" key="4">
    <source>
        <dbReference type="Proteomes" id="UP001219525"/>
    </source>
</evidence>
<dbReference type="InterPro" id="IPR046496">
    <property type="entry name" value="DUF6589"/>
</dbReference>
<gene>
    <name evidence="3" type="ORF">GGX14DRAFT_403172</name>
</gene>